<dbReference type="AlphaFoldDB" id="R9P4L5"/>
<dbReference type="OrthoDB" id="2555058at2759"/>
<feature type="region of interest" description="Disordered" evidence="1">
    <location>
        <begin position="1"/>
        <end position="50"/>
    </location>
</feature>
<dbReference type="HOGENOM" id="CLU_548837_0_0_1"/>
<feature type="region of interest" description="Disordered" evidence="1">
    <location>
        <begin position="421"/>
        <end position="494"/>
    </location>
</feature>
<dbReference type="eggNOG" id="ENOG502T7FX">
    <property type="taxonomic scope" value="Eukaryota"/>
</dbReference>
<feature type="compositionally biased region" description="Basic and acidic residues" evidence="1">
    <location>
        <begin position="435"/>
        <end position="444"/>
    </location>
</feature>
<keyword evidence="3" id="KW-1185">Reference proteome</keyword>
<feature type="compositionally biased region" description="Polar residues" evidence="1">
    <location>
        <begin position="295"/>
        <end position="308"/>
    </location>
</feature>
<gene>
    <name evidence="2" type="ORF">PHSY_003871</name>
</gene>
<organism evidence="2 3">
    <name type="scientific">Pseudozyma hubeiensis (strain SY62)</name>
    <name type="common">Yeast</name>
    <dbReference type="NCBI Taxonomy" id="1305764"/>
    <lineage>
        <taxon>Eukaryota</taxon>
        <taxon>Fungi</taxon>
        <taxon>Dikarya</taxon>
        <taxon>Basidiomycota</taxon>
        <taxon>Ustilaginomycotina</taxon>
        <taxon>Ustilaginomycetes</taxon>
        <taxon>Ustilaginales</taxon>
        <taxon>Ustilaginaceae</taxon>
        <taxon>Pseudozyma</taxon>
    </lineage>
</organism>
<evidence type="ECO:0000313" key="2">
    <source>
        <dbReference type="EMBL" id="GAC96291.1"/>
    </source>
</evidence>
<evidence type="ECO:0000313" key="3">
    <source>
        <dbReference type="Proteomes" id="UP000014071"/>
    </source>
</evidence>
<accession>R9P4L5</accession>
<evidence type="ECO:0000256" key="1">
    <source>
        <dbReference type="SAM" id="MobiDB-lite"/>
    </source>
</evidence>
<feature type="region of interest" description="Disordered" evidence="1">
    <location>
        <begin position="174"/>
        <end position="198"/>
    </location>
</feature>
<name>R9P4L5_PSEHS</name>
<feature type="compositionally biased region" description="Polar residues" evidence="1">
    <location>
        <begin position="350"/>
        <end position="360"/>
    </location>
</feature>
<sequence length="494" mass="54230">MLEKQATHVSTLPSSPHKERTQQPPRSILKKPSLEPTSPSSPTFSWPLATPPIMSAPTDPFAVSGYRPSQWSVLSITKTHQQTSFPSSSPTNTETSLSSITVTLLYMPTETLYAWPFNLSSPSAKGVCYETHSREQDGEVSRMPPDGTMSTSLRVLADVIRSWMKIRRERSTLAQHRSSFSSSADGPSSPTTSSIDRVVDDDEVIDEIIDTLRLHQLTPFERCIYLLRQALPEPPLVESRHAAQMAAQSSRGRSHSKSSSSSGESDDDQDWRQRSDSSASSRASTVEASPDHSPQPKQRCSAQLSKIDTSVAIRTPHSPESDVPQIRLVEATPQDSAYEERDRVLEKATTLASRSRSSVGRSMDTVHEDDSEDIDAEVGTCDGEEVNLVKMLPCDRGVVAEDQICPKTLVPSVASTNAINFKPSKTSPSSPTKVRFRDPFKDVPHANSQIEIRVGATEHSSSDSIQPDPAKSKIPKRPSLDGLRSIFGSRRKSQ</sequence>
<dbReference type="Proteomes" id="UP000014071">
    <property type="component" value="Unassembled WGS sequence"/>
</dbReference>
<feature type="compositionally biased region" description="Low complexity" evidence="1">
    <location>
        <begin position="178"/>
        <end position="196"/>
    </location>
</feature>
<proteinExistence type="predicted"/>
<protein>
    <submittedName>
        <fullName evidence="2">Uncharacterized protein</fullName>
    </submittedName>
</protein>
<feature type="region of interest" description="Disordered" evidence="1">
    <location>
        <begin position="238"/>
        <end position="373"/>
    </location>
</feature>
<dbReference type="GeneID" id="24109157"/>
<feature type="compositionally biased region" description="Low complexity" evidence="1">
    <location>
        <begin position="34"/>
        <end position="48"/>
    </location>
</feature>
<dbReference type="EMBL" id="DF238801">
    <property type="protein sequence ID" value="GAC96291.1"/>
    <property type="molecule type" value="Genomic_DNA"/>
</dbReference>
<feature type="compositionally biased region" description="Low complexity" evidence="1">
    <location>
        <begin position="422"/>
        <end position="433"/>
    </location>
</feature>
<dbReference type="RefSeq" id="XP_012189878.1">
    <property type="nucleotide sequence ID" value="XM_012334488.1"/>
</dbReference>
<reference evidence="3" key="1">
    <citation type="journal article" date="2013" name="Genome Announc.">
        <title>Draft genome sequence of the basidiomycetous yeast-like fungus Pseudozyma hubeiensis SY62, which produces an abundant amount of the biosurfactant mannosylerythritol lipids.</title>
        <authorList>
            <person name="Konishi M."/>
            <person name="Hatada Y."/>
            <person name="Horiuchi J."/>
        </authorList>
    </citation>
    <scope>NUCLEOTIDE SEQUENCE [LARGE SCALE GENOMIC DNA]</scope>
    <source>
        <strain evidence="3">SY62</strain>
    </source>
</reference>